<evidence type="ECO:0000313" key="3">
    <source>
        <dbReference type="Proteomes" id="UP001266305"/>
    </source>
</evidence>
<sequence>MGQWSESSPESRRGVTECLRMHRRMRTLCRGLERIEATELEIQVGMGPRLQVTANGTTDVKRLGSTGVGQEQDRLSGDGKQEKAGYSKKQHGSSLQWQARCGPAVDGQLV</sequence>
<feature type="region of interest" description="Disordered" evidence="1">
    <location>
        <begin position="53"/>
        <end position="110"/>
    </location>
</feature>
<evidence type="ECO:0000256" key="1">
    <source>
        <dbReference type="SAM" id="MobiDB-lite"/>
    </source>
</evidence>
<feature type="compositionally biased region" description="Basic and acidic residues" evidence="1">
    <location>
        <begin position="71"/>
        <end position="85"/>
    </location>
</feature>
<name>A0ABQ9UY64_SAGOE</name>
<dbReference type="Proteomes" id="UP001266305">
    <property type="component" value="Unassembled WGS sequence"/>
</dbReference>
<comment type="caution">
    <text evidence="2">The sequence shown here is derived from an EMBL/GenBank/DDBJ whole genome shotgun (WGS) entry which is preliminary data.</text>
</comment>
<proteinExistence type="predicted"/>
<organism evidence="2 3">
    <name type="scientific">Saguinus oedipus</name>
    <name type="common">Cotton-top tamarin</name>
    <name type="synonym">Oedipomidas oedipus</name>
    <dbReference type="NCBI Taxonomy" id="9490"/>
    <lineage>
        <taxon>Eukaryota</taxon>
        <taxon>Metazoa</taxon>
        <taxon>Chordata</taxon>
        <taxon>Craniata</taxon>
        <taxon>Vertebrata</taxon>
        <taxon>Euteleostomi</taxon>
        <taxon>Mammalia</taxon>
        <taxon>Eutheria</taxon>
        <taxon>Euarchontoglires</taxon>
        <taxon>Primates</taxon>
        <taxon>Haplorrhini</taxon>
        <taxon>Platyrrhini</taxon>
        <taxon>Cebidae</taxon>
        <taxon>Callitrichinae</taxon>
        <taxon>Saguinus</taxon>
    </lineage>
</organism>
<dbReference type="EMBL" id="JASSZA010000010">
    <property type="protein sequence ID" value="KAK2101167.1"/>
    <property type="molecule type" value="Genomic_DNA"/>
</dbReference>
<protein>
    <submittedName>
        <fullName evidence="2">Uncharacterized protein</fullName>
    </submittedName>
</protein>
<evidence type="ECO:0000313" key="2">
    <source>
        <dbReference type="EMBL" id="KAK2101167.1"/>
    </source>
</evidence>
<keyword evidence="3" id="KW-1185">Reference proteome</keyword>
<accession>A0ABQ9UY64</accession>
<reference evidence="2 3" key="1">
    <citation type="submission" date="2023-05" db="EMBL/GenBank/DDBJ databases">
        <title>B98-5 Cell Line De Novo Hybrid Assembly: An Optical Mapping Approach.</title>
        <authorList>
            <person name="Kananen K."/>
            <person name="Auerbach J.A."/>
            <person name="Kautto E."/>
            <person name="Blachly J.S."/>
        </authorList>
    </citation>
    <scope>NUCLEOTIDE SEQUENCE [LARGE SCALE GENOMIC DNA]</scope>
    <source>
        <strain evidence="2">B95-8</strain>
        <tissue evidence="2">Cell line</tissue>
    </source>
</reference>
<gene>
    <name evidence="2" type="ORF">P7K49_022515</name>
</gene>